<comment type="caution">
    <text evidence="1">The sequence shown here is derived from an EMBL/GenBank/DDBJ whole genome shotgun (WGS) entry which is preliminary data.</text>
</comment>
<accession>A0ABW6BRG0</accession>
<organism evidence="1 2">
    <name type="scientific">Sphingobacterium bambusae</name>
    <dbReference type="NCBI Taxonomy" id="662858"/>
    <lineage>
        <taxon>Bacteria</taxon>
        <taxon>Pseudomonadati</taxon>
        <taxon>Bacteroidota</taxon>
        <taxon>Sphingobacteriia</taxon>
        <taxon>Sphingobacteriales</taxon>
        <taxon>Sphingobacteriaceae</taxon>
        <taxon>Sphingobacterium</taxon>
    </lineage>
</organism>
<evidence type="ECO:0000313" key="1">
    <source>
        <dbReference type="EMBL" id="MFD2970255.1"/>
    </source>
</evidence>
<evidence type="ECO:0000313" key="2">
    <source>
        <dbReference type="Proteomes" id="UP001597525"/>
    </source>
</evidence>
<reference evidence="2" key="1">
    <citation type="journal article" date="2019" name="Int. J. Syst. Evol. Microbiol.">
        <title>The Global Catalogue of Microorganisms (GCM) 10K type strain sequencing project: providing services to taxonomists for standard genome sequencing and annotation.</title>
        <authorList>
            <consortium name="The Broad Institute Genomics Platform"/>
            <consortium name="The Broad Institute Genome Sequencing Center for Infectious Disease"/>
            <person name="Wu L."/>
            <person name="Ma J."/>
        </authorList>
    </citation>
    <scope>NUCLEOTIDE SEQUENCE [LARGE SCALE GENOMIC DNA]</scope>
    <source>
        <strain evidence="2">KCTC 22814</strain>
    </source>
</reference>
<dbReference type="RefSeq" id="WP_320183736.1">
    <property type="nucleotide sequence ID" value="NZ_CP138332.1"/>
</dbReference>
<keyword evidence="2" id="KW-1185">Reference proteome</keyword>
<gene>
    <name evidence="1" type="ORF">ACFS7Y_22880</name>
</gene>
<dbReference type="EMBL" id="JBHUPB010000015">
    <property type="protein sequence ID" value="MFD2970255.1"/>
    <property type="molecule type" value="Genomic_DNA"/>
</dbReference>
<proteinExistence type="predicted"/>
<dbReference type="Proteomes" id="UP001597525">
    <property type="component" value="Unassembled WGS sequence"/>
</dbReference>
<sequence>MHSKDFSGSKRNIAEKKEKNLFFSHFLEIFGVAKLTNTLRIILLSNQRHAAAALSVVAKKDINR</sequence>
<name>A0ABW6BRG0_9SPHI</name>
<protein>
    <submittedName>
        <fullName evidence="1">Uncharacterized protein</fullName>
    </submittedName>
</protein>